<dbReference type="AlphaFoldDB" id="A0A6I9TGN7"/>
<evidence type="ECO:0000256" key="5">
    <source>
        <dbReference type="SAM" id="MobiDB-lite"/>
    </source>
</evidence>
<dbReference type="OrthoDB" id="4348522at2759"/>
<dbReference type="InterPro" id="IPR011016">
    <property type="entry name" value="Znf_RING-CH"/>
</dbReference>
<feature type="region of interest" description="Disordered" evidence="5">
    <location>
        <begin position="71"/>
        <end position="94"/>
    </location>
</feature>
<organism evidence="7 8">
    <name type="scientific">Sesamum indicum</name>
    <name type="common">Oriental sesame</name>
    <name type="synonym">Sesamum orientale</name>
    <dbReference type="NCBI Taxonomy" id="4182"/>
    <lineage>
        <taxon>Eukaryota</taxon>
        <taxon>Viridiplantae</taxon>
        <taxon>Streptophyta</taxon>
        <taxon>Embryophyta</taxon>
        <taxon>Tracheophyta</taxon>
        <taxon>Spermatophyta</taxon>
        <taxon>Magnoliopsida</taxon>
        <taxon>eudicotyledons</taxon>
        <taxon>Gunneridae</taxon>
        <taxon>Pentapetalae</taxon>
        <taxon>asterids</taxon>
        <taxon>lamiids</taxon>
        <taxon>Lamiales</taxon>
        <taxon>Pedaliaceae</taxon>
        <taxon>Sesamum</taxon>
    </lineage>
</organism>
<feature type="region of interest" description="Disordered" evidence="5">
    <location>
        <begin position="99"/>
        <end position="118"/>
    </location>
</feature>
<dbReference type="InterPro" id="IPR013083">
    <property type="entry name" value="Znf_RING/FYVE/PHD"/>
</dbReference>
<feature type="domain" description="RING-type" evidence="6">
    <location>
        <begin position="159"/>
        <end position="204"/>
    </location>
</feature>
<protein>
    <submittedName>
        <fullName evidence="8">E3 ubiquitin-protein ligase RNF12-like</fullName>
    </submittedName>
</protein>
<dbReference type="InterPro" id="IPR051834">
    <property type="entry name" value="RING_finger_E3_ligase"/>
</dbReference>
<dbReference type="GO" id="GO:0061630">
    <property type="term" value="F:ubiquitin protein ligase activity"/>
    <property type="evidence" value="ECO:0007669"/>
    <property type="project" value="TreeGrafter"/>
</dbReference>
<evidence type="ECO:0000256" key="4">
    <source>
        <dbReference type="PROSITE-ProRule" id="PRU00175"/>
    </source>
</evidence>
<dbReference type="CDD" id="cd16454">
    <property type="entry name" value="RING-H2_PA-TM-RING"/>
    <property type="match status" value="1"/>
</dbReference>
<feature type="compositionally biased region" description="Pro residues" evidence="5">
    <location>
        <begin position="77"/>
        <end position="87"/>
    </location>
</feature>
<name>A0A6I9TGN7_SESIN</name>
<proteinExistence type="predicted"/>
<dbReference type="Proteomes" id="UP000504604">
    <property type="component" value="Linkage group LG6"/>
</dbReference>
<dbReference type="GO" id="GO:0006511">
    <property type="term" value="P:ubiquitin-dependent protein catabolic process"/>
    <property type="evidence" value="ECO:0007669"/>
    <property type="project" value="TreeGrafter"/>
</dbReference>
<sequence>MTSTMAEPPTLHSIPSIGGASSSSIGGGASNRRSYSCYNCNFSFHITPTASTSASSPSSFRCPRCHHRHLIPHHTVSPPPPPPPPSTLTPQNSDYGTGSSIFAYTSDESDSDEDYDSDNSLLSFTTPNFHPSTPALKSFVGSLPIKTFAPNSTPSLPSCSICMEDFEINPGSSLTVNELPCEHYFHKDCIVEWLKRSNTCPLCRYKFPVDPNPGEGIDPGENQWEVEYDAVLVVDLAPIREPAVISVNGERRVNGEESLIPNAAASGSDRQVSSPNDGDISGWDFDAMHDEDGDTLMVDAVQC</sequence>
<evidence type="ECO:0000256" key="3">
    <source>
        <dbReference type="ARBA" id="ARBA00022833"/>
    </source>
</evidence>
<evidence type="ECO:0000259" key="6">
    <source>
        <dbReference type="PROSITE" id="PS50089"/>
    </source>
</evidence>
<gene>
    <name evidence="8" type="primary">LOC105165728</name>
</gene>
<reference evidence="8" key="1">
    <citation type="submission" date="2025-08" db="UniProtKB">
        <authorList>
            <consortium name="RefSeq"/>
        </authorList>
    </citation>
    <scope>IDENTIFICATION</scope>
</reference>
<keyword evidence="7" id="KW-1185">Reference proteome</keyword>
<dbReference type="SMART" id="SM00184">
    <property type="entry name" value="RING"/>
    <property type="match status" value="1"/>
</dbReference>
<dbReference type="GeneID" id="105165728"/>
<keyword evidence="1" id="KW-0479">Metal-binding</keyword>
<dbReference type="PANTHER" id="PTHR45931:SF3">
    <property type="entry name" value="RING ZINC FINGER-CONTAINING PROTEIN"/>
    <property type="match status" value="1"/>
</dbReference>
<keyword evidence="3" id="KW-0862">Zinc</keyword>
<dbReference type="GO" id="GO:0008270">
    <property type="term" value="F:zinc ion binding"/>
    <property type="evidence" value="ECO:0007669"/>
    <property type="project" value="UniProtKB-KW"/>
</dbReference>
<evidence type="ECO:0000256" key="1">
    <source>
        <dbReference type="ARBA" id="ARBA00022723"/>
    </source>
</evidence>
<feature type="region of interest" description="Disordered" evidence="5">
    <location>
        <begin position="259"/>
        <end position="278"/>
    </location>
</feature>
<dbReference type="Gramene" id="SIN_1022256.t">
    <property type="protein sequence ID" value="SIN_1022256.t.cds1"/>
    <property type="gene ID" value="SIN_1022256"/>
</dbReference>
<dbReference type="RefSeq" id="XP_011083134.1">
    <property type="nucleotide sequence ID" value="XM_011084832.2"/>
</dbReference>
<dbReference type="PROSITE" id="PS50089">
    <property type="entry name" value="ZF_RING_2"/>
    <property type="match status" value="1"/>
</dbReference>
<dbReference type="KEGG" id="sind:105165728"/>
<dbReference type="Gene3D" id="3.30.40.10">
    <property type="entry name" value="Zinc/RING finger domain, C3HC4 (zinc finger)"/>
    <property type="match status" value="1"/>
</dbReference>
<dbReference type="Pfam" id="PF13639">
    <property type="entry name" value="zf-RING_2"/>
    <property type="match status" value="1"/>
</dbReference>
<dbReference type="InterPro" id="IPR001841">
    <property type="entry name" value="Znf_RING"/>
</dbReference>
<dbReference type="SUPFAM" id="SSF57850">
    <property type="entry name" value="RING/U-box"/>
    <property type="match status" value="1"/>
</dbReference>
<keyword evidence="2 4" id="KW-0863">Zinc-finger</keyword>
<feature type="compositionally biased region" description="Acidic residues" evidence="5">
    <location>
        <begin position="107"/>
        <end position="117"/>
    </location>
</feature>
<dbReference type="PANTHER" id="PTHR45931">
    <property type="entry name" value="SI:CH211-59O9.10"/>
    <property type="match status" value="1"/>
</dbReference>
<dbReference type="InParanoid" id="A0A6I9TGN7"/>
<dbReference type="SMART" id="SM00744">
    <property type="entry name" value="RINGv"/>
    <property type="match status" value="1"/>
</dbReference>
<evidence type="ECO:0000313" key="8">
    <source>
        <dbReference type="RefSeq" id="XP_011083134.1"/>
    </source>
</evidence>
<feature type="region of interest" description="Disordered" evidence="5">
    <location>
        <begin position="1"/>
        <end position="28"/>
    </location>
</feature>
<accession>A0A6I9TGN7</accession>
<feature type="compositionally biased region" description="Low complexity" evidence="5">
    <location>
        <begin position="13"/>
        <end position="24"/>
    </location>
</feature>
<dbReference type="GO" id="GO:0005634">
    <property type="term" value="C:nucleus"/>
    <property type="evidence" value="ECO:0007669"/>
    <property type="project" value="TreeGrafter"/>
</dbReference>
<evidence type="ECO:0000256" key="2">
    <source>
        <dbReference type="ARBA" id="ARBA00022771"/>
    </source>
</evidence>
<evidence type="ECO:0000313" key="7">
    <source>
        <dbReference type="Proteomes" id="UP000504604"/>
    </source>
</evidence>